<dbReference type="InterPro" id="IPR050300">
    <property type="entry name" value="GDXG_lipolytic_enzyme"/>
</dbReference>
<evidence type="ECO:0000256" key="1">
    <source>
        <dbReference type="ARBA" id="ARBA00022801"/>
    </source>
</evidence>
<dbReference type="Proteomes" id="UP000198990">
    <property type="component" value="Unassembled WGS sequence"/>
</dbReference>
<gene>
    <name evidence="4" type="ORF">SAMN04488008_102540</name>
</gene>
<dbReference type="InterPro" id="IPR029058">
    <property type="entry name" value="AB_hydrolase_fold"/>
</dbReference>
<organism evidence="4 5">
    <name type="scientific">Maribacter orientalis</name>
    <dbReference type="NCBI Taxonomy" id="228957"/>
    <lineage>
        <taxon>Bacteria</taxon>
        <taxon>Pseudomonadati</taxon>
        <taxon>Bacteroidota</taxon>
        <taxon>Flavobacteriia</taxon>
        <taxon>Flavobacteriales</taxon>
        <taxon>Flavobacteriaceae</taxon>
        <taxon>Maribacter</taxon>
    </lineage>
</organism>
<feature type="signal peptide" evidence="2">
    <location>
        <begin position="1"/>
        <end position="25"/>
    </location>
</feature>
<accession>A0A1H7LD26</accession>
<dbReference type="Pfam" id="PF20434">
    <property type="entry name" value="BD-FAE"/>
    <property type="match status" value="1"/>
</dbReference>
<dbReference type="AlphaFoldDB" id="A0A1H7LD26"/>
<dbReference type="PANTHER" id="PTHR48081">
    <property type="entry name" value="AB HYDROLASE SUPERFAMILY PROTEIN C4A8.06C"/>
    <property type="match status" value="1"/>
</dbReference>
<evidence type="ECO:0000313" key="4">
    <source>
        <dbReference type="EMBL" id="SEK96854.1"/>
    </source>
</evidence>
<protein>
    <submittedName>
        <fullName evidence="4">Acetyl esterase/lipase</fullName>
    </submittedName>
</protein>
<evidence type="ECO:0000259" key="3">
    <source>
        <dbReference type="Pfam" id="PF20434"/>
    </source>
</evidence>
<name>A0A1H7LD26_9FLAO</name>
<evidence type="ECO:0000256" key="2">
    <source>
        <dbReference type="SAM" id="SignalP"/>
    </source>
</evidence>
<keyword evidence="2" id="KW-0732">Signal</keyword>
<feature type="chain" id="PRO_5011737543" evidence="2">
    <location>
        <begin position="26"/>
        <end position="300"/>
    </location>
</feature>
<sequence length="300" mass="33325">MRAQNKRLSFLMVLFLALFQGYSQTNRVLDIFPEGTELHGNINYNNDTLQKHLLDIYLPSKVTGKIPLVIFVHGGGWLVNDKYSDIGYMKKTVAEILDKGYALASIDYRFATQAIFPAQIQDCNRAVSFLVDNADTYGFDTDRMAVMGFSAGGHLASMMGLSKNDTIPDFFMTDTNTSFQFQAVVDFYGPAELLLFPGANDPKSPEGLLIGSAPLDRPDLAKAASPASYVDGNDPPFLIIHGEKDELVSPRQSQLLSAWLTIKGVENELIMVKDAPHFGEMFDVDEIRTKVIAFLQKHLE</sequence>
<dbReference type="EMBL" id="FNZN01000002">
    <property type="protein sequence ID" value="SEK96854.1"/>
    <property type="molecule type" value="Genomic_DNA"/>
</dbReference>
<proteinExistence type="predicted"/>
<dbReference type="SUPFAM" id="SSF53474">
    <property type="entry name" value="alpha/beta-Hydrolases"/>
    <property type="match status" value="1"/>
</dbReference>
<dbReference type="PANTHER" id="PTHR48081:SF13">
    <property type="entry name" value="ALPHA_BETA HYDROLASE"/>
    <property type="match status" value="1"/>
</dbReference>
<dbReference type="GO" id="GO:0016787">
    <property type="term" value="F:hydrolase activity"/>
    <property type="evidence" value="ECO:0007669"/>
    <property type="project" value="UniProtKB-KW"/>
</dbReference>
<keyword evidence="1" id="KW-0378">Hydrolase</keyword>
<dbReference type="STRING" id="228957.SAMN04488008_102540"/>
<evidence type="ECO:0000313" key="5">
    <source>
        <dbReference type="Proteomes" id="UP000198990"/>
    </source>
</evidence>
<keyword evidence="5" id="KW-1185">Reference proteome</keyword>
<feature type="domain" description="BD-FAE-like" evidence="3">
    <location>
        <begin position="54"/>
        <end position="260"/>
    </location>
</feature>
<dbReference type="Gene3D" id="3.40.50.1820">
    <property type="entry name" value="alpha/beta hydrolase"/>
    <property type="match status" value="1"/>
</dbReference>
<dbReference type="RefSeq" id="WP_245737153.1">
    <property type="nucleotide sequence ID" value="NZ_FNZN01000002.1"/>
</dbReference>
<reference evidence="5" key="1">
    <citation type="submission" date="2016-10" db="EMBL/GenBank/DDBJ databases">
        <authorList>
            <person name="Varghese N."/>
            <person name="Submissions S."/>
        </authorList>
    </citation>
    <scope>NUCLEOTIDE SEQUENCE [LARGE SCALE GENOMIC DNA]</scope>
    <source>
        <strain evidence="5">DSM 16471</strain>
    </source>
</reference>
<dbReference type="InterPro" id="IPR049492">
    <property type="entry name" value="BD-FAE-like_dom"/>
</dbReference>